<evidence type="ECO:0000256" key="3">
    <source>
        <dbReference type="ARBA" id="ARBA00023237"/>
    </source>
</evidence>
<dbReference type="Proteomes" id="UP000240912">
    <property type="component" value="Unassembled WGS sequence"/>
</dbReference>
<dbReference type="Gene3D" id="2.40.170.20">
    <property type="entry name" value="TonB-dependent receptor, beta-barrel domain"/>
    <property type="match status" value="1"/>
</dbReference>
<keyword evidence="2" id="KW-0472">Membrane</keyword>
<keyword evidence="7" id="KW-0675">Receptor</keyword>
<dbReference type="InterPro" id="IPR041700">
    <property type="entry name" value="OMP_b-brl_3"/>
</dbReference>
<feature type="signal peptide" evidence="5">
    <location>
        <begin position="1"/>
        <end position="20"/>
    </location>
</feature>
<feature type="domain" description="Outer membrane protein beta-barrel" evidence="6">
    <location>
        <begin position="460"/>
        <end position="809"/>
    </location>
</feature>
<keyword evidence="8" id="KW-1185">Reference proteome</keyword>
<dbReference type="Pfam" id="PF13620">
    <property type="entry name" value="CarboxypepD_reg"/>
    <property type="match status" value="1"/>
</dbReference>
<sequence>MRKLFPLLGLLLLFFTTAQAQSPYQIRGNVIDTASSVKLANSSVSILRAKDSTLYKFTRTAADGSFALPNLQQGKYILLVTYPKYADYVDFFHLDSARKEIDFKRINMTLKAKLLADVIIKGSNAITIKGDTTEFNAASFKVDANAKVEDLIRQFPGIQVDKDGKITAQGQTVSKVLVDGEEFFGDDPTLVTKNLRADMVDKVQLFDKTSDQAAFTGIDDGEKAKTLNIKLKEDKKQGYFGKLDGGAGTGEFYQAQGMFNYFKGKKKFSAYGTLGNTGKTGLGWEDSNKYSGGAGNMEFTDDGGIMIFGGGGDDELEGWDGRYGGQGIPLARTGGLHFDNKWDEDKQSINANYKLGSLSVRGNRNNITQNNLPDRVLNTTSDENFDNRIFRQKADAKYTLKIDSTTSLTINADGTLKNSDSESDNLSRSYNGSSLLNENTRNLTSSADDKQFGAALLLTKRFKKKGRTMSVNLTERLSQTETNGFLNSHTRFHDEDGVKDSTINQNKIGSIRSNVFNSNITYTEPITKSTALVLNYGLNLNNGTSDRRSYNQGEGGAYNVLDSTFSNNFELNQVANQVGANINYNKGKTNLSFGTRVTDVKFEQSDLFTGKAYNRNFTNWNPQARFTYKMSSQKSFRISYNGNNTQPSINQIQPIRENTDPLNQVLGNPDLEPSFTNSFSGNYNSYKILGNQYINIYGGYSFTIDPIVMNTVTDQRGASTFQSFNLSGENNSNFYGGGYVGKKIKKVDLDVGMNFYLNGNTFYNMTNNALNRTRNYSYSGNLSFSQYKPKKYNFRLEAGPQYNTSESSLQPDVNNNGWSANGQASFRVYLPGKIEIGSDANYNYRARTQSFNEDFERLLLNASLTKKFFKQENLAIVLSGNDLLNQNIGFDRRASNNLIIQNSYTTIRRYFLFSVIWDFNKMGGK</sequence>
<dbReference type="Gene3D" id="2.60.40.1120">
    <property type="entry name" value="Carboxypeptidase-like, regulatory domain"/>
    <property type="match status" value="1"/>
</dbReference>
<comment type="subcellular location">
    <subcellularLocation>
        <location evidence="1">Cell outer membrane</location>
    </subcellularLocation>
</comment>
<evidence type="ECO:0000313" key="7">
    <source>
        <dbReference type="EMBL" id="PST85126.1"/>
    </source>
</evidence>
<comment type="caution">
    <text evidence="7">The sequence shown here is derived from an EMBL/GenBank/DDBJ whole genome shotgun (WGS) entry which is preliminary data.</text>
</comment>
<feature type="region of interest" description="Disordered" evidence="4">
    <location>
        <begin position="411"/>
        <end position="438"/>
    </location>
</feature>
<reference evidence="7 8" key="1">
    <citation type="submission" date="2018-03" db="EMBL/GenBank/DDBJ databases">
        <authorList>
            <person name="Keele B.F."/>
        </authorList>
    </citation>
    <scope>NUCLEOTIDE SEQUENCE [LARGE SCALE GENOMIC DNA]</scope>
    <source>
        <strain evidence="7 8">YL28-9</strain>
    </source>
</reference>
<dbReference type="EMBL" id="PYLS01000001">
    <property type="protein sequence ID" value="PST85126.1"/>
    <property type="molecule type" value="Genomic_DNA"/>
</dbReference>
<accession>A0A2T3HRT6</accession>
<protein>
    <submittedName>
        <fullName evidence="7">TonB-dependent receptor</fullName>
    </submittedName>
</protein>
<keyword evidence="5" id="KW-0732">Signal</keyword>
<dbReference type="RefSeq" id="WP_107213566.1">
    <property type="nucleotide sequence ID" value="NZ_KZ686268.1"/>
</dbReference>
<dbReference type="InterPro" id="IPR036942">
    <property type="entry name" value="Beta-barrel_TonB_sf"/>
</dbReference>
<evidence type="ECO:0000313" key="8">
    <source>
        <dbReference type="Proteomes" id="UP000240912"/>
    </source>
</evidence>
<organism evidence="7 8">
    <name type="scientific">Pedobacter yulinensis</name>
    <dbReference type="NCBI Taxonomy" id="2126353"/>
    <lineage>
        <taxon>Bacteria</taxon>
        <taxon>Pseudomonadati</taxon>
        <taxon>Bacteroidota</taxon>
        <taxon>Sphingobacteriia</taxon>
        <taxon>Sphingobacteriales</taxon>
        <taxon>Sphingobacteriaceae</taxon>
        <taxon>Pedobacter</taxon>
    </lineage>
</organism>
<dbReference type="AlphaFoldDB" id="A0A2T3HRT6"/>
<proteinExistence type="predicted"/>
<feature type="chain" id="PRO_5015585305" evidence="5">
    <location>
        <begin position="21"/>
        <end position="925"/>
    </location>
</feature>
<evidence type="ECO:0000259" key="6">
    <source>
        <dbReference type="Pfam" id="PF14905"/>
    </source>
</evidence>
<evidence type="ECO:0000256" key="4">
    <source>
        <dbReference type="SAM" id="MobiDB-lite"/>
    </source>
</evidence>
<dbReference type="OrthoDB" id="1086219at2"/>
<dbReference type="Pfam" id="PF14905">
    <property type="entry name" value="OMP_b-brl_3"/>
    <property type="match status" value="1"/>
</dbReference>
<evidence type="ECO:0000256" key="1">
    <source>
        <dbReference type="ARBA" id="ARBA00004442"/>
    </source>
</evidence>
<name>A0A2T3HRT6_9SPHI</name>
<gene>
    <name evidence="7" type="ORF">C7T94_03185</name>
</gene>
<keyword evidence="3" id="KW-0998">Cell outer membrane</keyword>
<evidence type="ECO:0000256" key="2">
    <source>
        <dbReference type="ARBA" id="ARBA00023136"/>
    </source>
</evidence>
<evidence type="ECO:0000256" key="5">
    <source>
        <dbReference type="SAM" id="SignalP"/>
    </source>
</evidence>
<dbReference type="GO" id="GO:0009279">
    <property type="term" value="C:cell outer membrane"/>
    <property type="evidence" value="ECO:0007669"/>
    <property type="project" value="UniProtKB-SubCell"/>
</dbReference>
<dbReference type="SUPFAM" id="SSF56935">
    <property type="entry name" value="Porins"/>
    <property type="match status" value="1"/>
</dbReference>
<dbReference type="SUPFAM" id="SSF49478">
    <property type="entry name" value="Cna protein B-type domain"/>
    <property type="match status" value="1"/>
</dbReference>